<sequence length="383" mass="44690">MNNQIAFIDEFGNNGLEFDSEGVSTHFIVTAIIIDKDKLELIEKQVDEIRGKHFQKGEMKSSKLKDNDTRRLRVLEDLNKLEFHIFSVVIDKRELKGEGFNFKGPFFKFLHSLVDRELFSVFPDILVVADEHGGKEFKEGFIKYINKKHIPDLFNQSEFRFSNSKSDLVVQVADIITGTLARCYESKKLSENRSKLLETLKSKITEIRFWPPDYRPFAFNPEKDYKNYDPTISTLGINLAEQHLDKNKKSKIPFEIDQCSCLSYLLFHFKNINPESYVPTYELIEQIEKVRVSTISMHYFRSKIIAKLRDHGVVISSSNKGYKLPSSKNDLFDFVNHSNSYIQPMIDRLMKCRNKVKLATKNELDILDIDEFKYLKMIINNVP</sequence>
<name>A0A6N6REM3_9FLAO</name>
<dbReference type="AlphaFoldDB" id="A0A6N6REM3"/>
<protein>
    <submittedName>
        <fullName evidence="1">DUF3800 domain-containing protein</fullName>
    </submittedName>
</protein>
<dbReference type="OrthoDB" id="6057352at2"/>
<gene>
    <name evidence="1" type="ORF">F8C67_14110</name>
</gene>
<keyword evidence="2" id="KW-1185">Reference proteome</keyword>
<evidence type="ECO:0000313" key="1">
    <source>
        <dbReference type="EMBL" id="KAB2805312.1"/>
    </source>
</evidence>
<dbReference type="Proteomes" id="UP000468650">
    <property type="component" value="Unassembled WGS sequence"/>
</dbReference>
<organism evidence="1 2">
    <name type="scientific">Phaeocystidibacter luteus</name>
    <dbReference type="NCBI Taxonomy" id="911197"/>
    <lineage>
        <taxon>Bacteria</taxon>
        <taxon>Pseudomonadati</taxon>
        <taxon>Bacteroidota</taxon>
        <taxon>Flavobacteriia</taxon>
        <taxon>Flavobacteriales</taxon>
        <taxon>Phaeocystidibacteraceae</taxon>
        <taxon>Phaeocystidibacter</taxon>
    </lineage>
</organism>
<evidence type="ECO:0000313" key="2">
    <source>
        <dbReference type="Proteomes" id="UP000468650"/>
    </source>
</evidence>
<dbReference type="RefSeq" id="WP_151668514.1">
    <property type="nucleotide sequence ID" value="NZ_WBVO01000018.1"/>
</dbReference>
<dbReference type="EMBL" id="WBVO01000018">
    <property type="protein sequence ID" value="KAB2805312.1"/>
    <property type="molecule type" value="Genomic_DNA"/>
</dbReference>
<comment type="caution">
    <text evidence="1">The sequence shown here is derived from an EMBL/GenBank/DDBJ whole genome shotgun (WGS) entry which is preliminary data.</text>
</comment>
<dbReference type="Pfam" id="PF12686">
    <property type="entry name" value="DUF3800"/>
    <property type="match status" value="1"/>
</dbReference>
<dbReference type="InterPro" id="IPR024524">
    <property type="entry name" value="DUF3800"/>
</dbReference>
<reference evidence="1 2" key="1">
    <citation type="submission" date="2019-09" db="EMBL/GenBank/DDBJ databases">
        <title>Genomes of family Cryomorphaceae.</title>
        <authorList>
            <person name="Bowman J.P."/>
        </authorList>
    </citation>
    <scope>NUCLEOTIDE SEQUENCE [LARGE SCALE GENOMIC DNA]</scope>
    <source>
        <strain evidence="1 2">LMG 25704</strain>
    </source>
</reference>
<accession>A0A6N6REM3</accession>
<proteinExistence type="predicted"/>